<dbReference type="Pfam" id="PF06911">
    <property type="entry name" value="Senescence"/>
    <property type="match status" value="1"/>
</dbReference>
<gene>
    <name evidence="2" type="ordered locus">AALP_Aa7g234600</name>
</gene>
<dbReference type="AlphaFoldDB" id="A0A087GK29"/>
<dbReference type="InterPro" id="IPR045036">
    <property type="entry name" value="Spartin-like"/>
</dbReference>
<dbReference type="GO" id="GO:0005886">
    <property type="term" value="C:plasma membrane"/>
    <property type="evidence" value="ECO:0007669"/>
    <property type="project" value="TreeGrafter"/>
</dbReference>
<dbReference type="EMBL" id="CM002875">
    <property type="protein sequence ID" value="KFK30231.1"/>
    <property type="molecule type" value="Genomic_DNA"/>
</dbReference>
<organism evidence="2 3">
    <name type="scientific">Arabis alpina</name>
    <name type="common">Alpine rock-cress</name>
    <dbReference type="NCBI Taxonomy" id="50452"/>
    <lineage>
        <taxon>Eukaryota</taxon>
        <taxon>Viridiplantae</taxon>
        <taxon>Streptophyta</taxon>
        <taxon>Embryophyta</taxon>
        <taxon>Tracheophyta</taxon>
        <taxon>Spermatophyta</taxon>
        <taxon>Magnoliopsida</taxon>
        <taxon>eudicotyledons</taxon>
        <taxon>Gunneridae</taxon>
        <taxon>Pentapetalae</taxon>
        <taxon>rosids</taxon>
        <taxon>malvids</taxon>
        <taxon>Brassicales</taxon>
        <taxon>Brassicaceae</taxon>
        <taxon>Arabideae</taxon>
        <taxon>Arabis</taxon>
    </lineage>
</organism>
<dbReference type="OMA" id="EERCAQY"/>
<evidence type="ECO:0000313" key="3">
    <source>
        <dbReference type="Proteomes" id="UP000029120"/>
    </source>
</evidence>
<dbReference type="GO" id="GO:0009409">
    <property type="term" value="P:response to cold"/>
    <property type="evidence" value="ECO:0007669"/>
    <property type="project" value="EnsemblPlants"/>
</dbReference>
<name>A0A087GK29_ARAAL</name>
<evidence type="ECO:0000259" key="1">
    <source>
        <dbReference type="Pfam" id="PF06911"/>
    </source>
</evidence>
<accession>A0A087GK29</accession>
<dbReference type="eggNOG" id="ENOG502QPY0">
    <property type="taxonomic scope" value="Eukaryota"/>
</dbReference>
<dbReference type="InterPro" id="IPR009686">
    <property type="entry name" value="Senescence/spartin_C"/>
</dbReference>
<dbReference type="GO" id="GO:0009651">
    <property type="term" value="P:response to salt stress"/>
    <property type="evidence" value="ECO:0007669"/>
    <property type="project" value="EnsemblPlants"/>
</dbReference>
<protein>
    <recommendedName>
        <fullName evidence="1">Senescence domain-containing protein</fullName>
    </recommendedName>
</protein>
<sequence>METSIRPKLYPTIDTSPIISPLSRSSSLYPSLDMNDLVNNIFPEQSPTTAISASAPPIATEEVILTIHGAILHLIDKSYSVELAVGDLEILRLVQGDITVAVFAKVADEIQWPLTKDEPAVKVDESHYFFSLRPVNESGSSGSDPDEEMLNYGLTIASKGQEISLEKLDMILTDYSSFTAKEDGKGENFMELTAAKETSPEELKGKRKKMVEKQCTAYWTTLAPNVEDYSGVAAKMIATGSGQLIKGILWCGDLTMDRLMWGNEFMKKKLTKAEKEREVSVGTLKRLKRVKKMTKMTEKVANGVLSGVVKVSGFFSSTVINSKAGKKLFGLLPGEMVLATLDGFNKVCDAVEVAGRNVMKTSSTVTTEIVDHKYGAKTAQATNEGLSAAGHAIGTAWTVFKIRQALNPKSAVKPSSLAKTAIKAAAKEKKKGKKSSK</sequence>
<dbReference type="OrthoDB" id="20821at2759"/>
<dbReference type="Gramene" id="KFK30231">
    <property type="protein sequence ID" value="KFK30231"/>
    <property type="gene ID" value="AALP_AA7G234600"/>
</dbReference>
<dbReference type="Proteomes" id="UP000029120">
    <property type="component" value="Chromosome 7"/>
</dbReference>
<keyword evidence="3" id="KW-1185">Reference proteome</keyword>
<feature type="domain" description="Senescence" evidence="1">
    <location>
        <begin position="235"/>
        <end position="423"/>
    </location>
</feature>
<reference evidence="3" key="1">
    <citation type="journal article" date="2015" name="Nat. Plants">
        <title>Genome expansion of Arabis alpina linked with retrotransposition and reduced symmetric DNA methylation.</title>
        <authorList>
            <person name="Willing E.M."/>
            <person name="Rawat V."/>
            <person name="Mandakova T."/>
            <person name="Maumus F."/>
            <person name="James G.V."/>
            <person name="Nordstroem K.J."/>
            <person name="Becker C."/>
            <person name="Warthmann N."/>
            <person name="Chica C."/>
            <person name="Szarzynska B."/>
            <person name="Zytnicki M."/>
            <person name="Albani M.C."/>
            <person name="Kiefer C."/>
            <person name="Bergonzi S."/>
            <person name="Castaings L."/>
            <person name="Mateos J.L."/>
            <person name="Berns M.C."/>
            <person name="Bujdoso N."/>
            <person name="Piofczyk T."/>
            <person name="de Lorenzo L."/>
            <person name="Barrero-Sicilia C."/>
            <person name="Mateos I."/>
            <person name="Piednoel M."/>
            <person name="Hagmann J."/>
            <person name="Chen-Min-Tao R."/>
            <person name="Iglesias-Fernandez R."/>
            <person name="Schuster S.C."/>
            <person name="Alonso-Blanco C."/>
            <person name="Roudier F."/>
            <person name="Carbonero P."/>
            <person name="Paz-Ares J."/>
            <person name="Davis S.J."/>
            <person name="Pecinka A."/>
            <person name="Quesneville H."/>
            <person name="Colot V."/>
            <person name="Lysak M.A."/>
            <person name="Weigel D."/>
            <person name="Coupland G."/>
            <person name="Schneeberger K."/>
        </authorList>
    </citation>
    <scope>NUCLEOTIDE SEQUENCE [LARGE SCALE GENOMIC DNA]</scope>
    <source>
        <strain evidence="3">cv. Pajares</strain>
    </source>
</reference>
<proteinExistence type="predicted"/>
<dbReference type="PANTHER" id="PTHR21068">
    <property type="entry name" value="SPARTIN"/>
    <property type="match status" value="1"/>
</dbReference>
<dbReference type="GO" id="GO:0002239">
    <property type="term" value="P:response to oomycetes"/>
    <property type="evidence" value="ECO:0007669"/>
    <property type="project" value="EnsemblPlants"/>
</dbReference>
<dbReference type="PANTHER" id="PTHR21068:SF29">
    <property type="entry name" value="SENESCENCE DOMAIN-CONTAINING PROTEIN"/>
    <property type="match status" value="1"/>
</dbReference>
<evidence type="ECO:0000313" key="2">
    <source>
        <dbReference type="EMBL" id="KFK30231.1"/>
    </source>
</evidence>